<dbReference type="InterPro" id="IPR027024">
    <property type="entry name" value="UCP027386_ABC_sbc_TM0202"/>
</dbReference>
<dbReference type="PANTHER" id="PTHR30024:SF46">
    <property type="entry name" value="ABC TRANSPORTER, SUBSTRATE-BINDING LIPOPROTEIN"/>
    <property type="match status" value="1"/>
</dbReference>
<gene>
    <name evidence="3" type="ORF">GWP43_07440</name>
</gene>
<evidence type="ECO:0000313" key="4">
    <source>
        <dbReference type="Proteomes" id="UP000464374"/>
    </source>
</evidence>
<proteinExistence type="predicted"/>
<dbReference type="KEGG" id="trz:GWP43_07440"/>
<dbReference type="RefSeq" id="WP_162663635.1">
    <property type="nucleotide sequence ID" value="NZ_CP048020.1"/>
</dbReference>
<dbReference type="InterPro" id="IPR015168">
    <property type="entry name" value="SsuA/THI5"/>
</dbReference>
<dbReference type="EMBL" id="CP048020">
    <property type="protein sequence ID" value="QHX43307.1"/>
    <property type="molecule type" value="Genomic_DNA"/>
</dbReference>
<evidence type="ECO:0000259" key="2">
    <source>
        <dbReference type="Pfam" id="PF09084"/>
    </source>
</evidence>
<dbReference type="Proteomes" id="UP000464374">
    <property type="component" value="Chromosome"/>
</dbReference>
<reference evidence="3 4" key="1">
    <citation type="submission" date="2020-01" db="EMBL/GenBank/DDBJ databases">
        <title>Complete genome sequence of a human oral phylogroup 1 Treponema sp. strain ATCC 700766, originally isolated from periodontitis dental plaque.</title>
        <authorList>
            <person name="Chan Y."/>
            <person name="Huo Y.-B."/>
            <person name="Yu X.-L."/>
            <person name="Zeng H."/>
            <person name="Leung W.-K."/>
            <person name="Watt R.M."/>
        </authorList>
    </citation>
    <scope>NUCLEOTIDE SEQUENCE [LARGE SCALE GENOMIC DNA]</scope>
    <source>
        <strain evidence="3 4">OMZ 804</strain>
    </source>
</reference>
<feature type="chain" id="PRO_5027062069" evidence="1">
    <location>
        <begin position="21"/>
        <end position="340"/>
    </location>
</feature>
<keyword evidence="1" id="KW-0732">Signal</keyword>
<feature type="signal peptide" evidence="1">
    <location>
        <begin position="1"/>
        <end position="20"/>
    </location>
</feature>
<sequence length="340" mass="36421">MKKHYVIAFLFCCITAMLCAGGKKEPATAAQAKSAGNSSAQAAYTVKVVVPANAPAICIAKMASDAAAVADGAVTEYEVLQAPDMLQARLLSGEADIAIVPSNLSAILYAKGTGVRLAGAVVWGILYGLTSESVNSIEDLRGKTIITFGRGLTPDVTVRELLNAYGLTPDKDVIFNYVQSGQEAAAAFISGKGSFVILPEPMVSMVLTKKPGSKVFLDVQNAWKEKLGGDSSYPQAVVVVQKKLIENHPDYVARFLAQLEQSINWAKENPKQAGEATAKLQKGIQAPLIAKGISRMNMQFVNAEQTRPALERYFSILYKADPKFIGGAMPQDDFYYTTAK</sequence>
<feature type="domain" description="SsuA/THI5-like" evidence="2">
    <location>
        <begin position="89"/>
        <end position="273"/>
    </location>
</feature>
<dbReference type="SUPFAM" id="SSF53850">
    <property type="entry name" value="Periplasmic binding protein-like II"/>
    <property type="match status" value="1"/>
</dbReference>
<organism evidence="3 4">
    <name type="scientific">Treponema vincentii</name>
    <dbReference type="NCBI Taxonomy" id="69710"/>
    <lineage>
        <taxon>Bacteria</taxon>
        <taxon>Pseudomonadati</taxon>
        <taxon>Spirochaetota</taxon>
        <taxon>Spirochaetia</taxon>
        <taxon>Spirochaetales</taxon>
        <taxon>Treponemataceae</taxon>
        <taxon>Treponema</taxon>
    </lineage>
</organism>
<protein>
    <submittedName>
        <fullName evidence="3">ABC transporter substrate-binding protein</fullName>
    </submittedName>
</protein>
<dbReference type="Pfam" id="PF09084">
    <property type="entry name" value="NMT1"/>
    <property type="match status" value="1"/>
</dbReference>
<dbReference type="Gene3D" id="3.40.190.10">
    <property type="entry name" value="Periplasmic binding protein-like II"/>
    <property type="match status" value="2"/>
</dbReference>
<accession>A0A6P1Y0N2</accession>
<name>A0A6P1Y0N2_9SPIR</name>
<dbReference type="PANTHER" id="PTHR30024">
    <property type="entry name" value="ALIPHATIC SULFONATES-BINDING PROTEIN-RELATED"/>
    <property type="match status" value="1"/>
</dbReference>
<dbReference type="PIRSF" id="PIRSF027386">
    <property type="entry name" value="UCP027386_ABC_sbc_TM0202"/>
    <property type="match status" value="1"/>
</dbReference>
<evidence type="ECO:0000313" key="3">
    <source>
        <dbReference type="EMBL" id="QHX43307.1"/>
    </source>
</evidence>
<evidence type="ECO:0000256" key="1">
    <source>
        <dbReference type="SAM" id="SignalP"/>
    </source>
</evidence>
<dbReference type="AlphaFoldDB" id="A0A6P1Y0N2"/>